<keyword evidence="2" id="KW-1185">Reference proteome</keyword>
<gene>
    <name evidence="1" type="ORF">NTEN_LOCUS23216</name>
</gene>
<evidence type="ECO:0000313" key="1">
    <source>
        <dbReference type="EMBL" id="CAB0019504.1"/>
    </source>
</evidence>
<dbReference type="EMBL" id="CADCXU010033972">
    <property type="protein sequence ID" value="CAB0019504.1"/>
    <property type="molecule type" value="Genomic_DNA"/>
</dbReference>
<evidence type="ECO:0000313" key="2">
    <source>
        <dbReference type="Proteomes" id="UP000479000"/>
    </source>
</evidence>
<reference evidence="1 2" key="1">
    <citation type="submission" date="2020-02" db="EMBL/GenBank/DDBJ databases">
        <authorList>
            <person name="Ferguson B K."/>
        </authorList>
    </citation>
    <scope>NUCLEOTIDE SEQUENCE [LARGE SCALE GENOMIC DNA]</scope>
</reference>
<sequence>MFYVFRDHQLEPRIAVLRRSRHLNAILSTVSCRITAMRKISRTILEGGQQRGYTRLIADTFLSNLALTLQ</sequence>
<dbReference type="Proteomes" id="UP000479000">
    <property type="component" value="Unassembled WGS sequence"/>
</dbReference>
<protein>
    <submittedName>
        <fullName evidence="1">Uncharacterized protein</fullName>
    </submittedName>
</protein>
<name>A0A6H5HWD9_9HEMI</name>
<organism evidence="1 2">
    <name type="scientific">Nesidiocoris tenuis</name>
    <dbReference type="NCBI Taxonomy" id="355587"/>
    <lineage>
        <taxon>Eukaryota</taxon>
        <taxon>Metazoa</taxon>
        <taxon>Ecdysozoa</taxon>
        <taxon>Arthropoda</taxon>
        <taxon>Hexapoda</taxon>
        <taxon>Insecta</taxon>
        <taxon>Pterygota</taxon>
        <taxon>Neoptera</taxon>
        <taxon>Paraneoptera</taxon>
        <taxon>Hemiptera</taxon>
        <taxon>Heteroptera</taxon>
        <taxon>Panheteroptera</taxon>
        <taxon>Cimicomorpha</taxon>
        <taxon>Miridae</taxon>
        <taxon>Dicyphina</taxon>
        <taxon>Nesidiocoris</taxon>
    </lineage>
</organism>
<accession>A0A6H5HWD9</accession>
<dbReference type="AlphaFoldDB" id="A0A6H5HWD9"/>
<proteinExistence type="predicted"/>
<dbReference type="PROSITE" id="PS51257">
    <property type="entry name" value="PROKAR_LIPOPROTEIN"/>
    <property type="match status" value="1"/>
</dbReference>
<feature type="non-terminal residue" evidence="1">
    <location>
        <position position="70"/>
    </location>
</feature>